<protein>
    <recommendedName>
        <fullName evidence="3">histidine kinase</fullName>
        <ecNumber evidence="3">2.7.13.3</ecNumber>
    </recommendedName>
</protein>
<comment type="subcellular location">
    <subcellularLocation>
        <location evidence="2">Cell membrane</location>
    </subcellularLocation>
</comment>
<dbReference type="InterPro" id="IPR003661">
    <property type="entry name" value="HisK_dim/P_dom"/>
</dbReference>
<evidence type="ECO:0000259" key="12">
    <source>
        <dbReference type="PROSITE" id="PS50109"/>
    </source>
</evidence>
<evidence type="ECO:0000256" key="4">
    <source>
        <dbReference type="ARBA" id="ARBA00022475"/>
    </source>
</evidence>
<keyword evidence="7" id="KW-0547">Nucleotide-binding</keyword>
<evidence type="ECO:0000256" key="10">
    <source>
        <dbReference type="ARBA" id="ARBA00023012"/>
    </source>
</evidence>
<evidence type="ECO:0000256" key="1">
    <source>
        <dbReference type="ARBA" id="ARBA00000085"/>
    </source>
</evidence>
<evidence type="ECO:0000256" key="9">
    <source>
        <dbReference type="ARBA" id="ARBA00022840"/>
    </source>
</evidence>
<dbReference type="Gene3D" id="3.30.565.10">
    <property type="entry name" value="Histidine kinase-like ATPase, C-terminal domain"/>
    <property type="match status" value="1"/>
</dbReference>
<dbReference type="GO" id="GO:0000155">
    <property type="term" value="F:phosphorelay sensor kinase activity"/>
    <property type="evidence" value="ECO:0007669"/>
    <property type="project" value="InterPro"/>
</dbReference>
<dbReference type="InterPro" id="IPR003594">
    <property type="entry name" value="HATPase_dom"/>
</dbReference>
<dbReference type="EMBL" id="FNOB01000007">
    <property type="protein sequence ID" value="SDW83226.1"/>
    <property type="molecule type" value="Genomic_DNA"/>
</dbReference>
<dbReference type="InterPro" id="IPR000014">
    <property type="entry name" value="PAS"/>
</dbReference>
<dbReference type="CDD" id="cd00130">
    <property type="entry name" value="PAS"/>
    <property type="match status" value="1"/>
</dbReference>
<dbReference type="Pfam" id="PF13426">
    <property type="entry name" value="PAS_9"/>
    <property type="match status" value="1"/>
</dbReference>
<evidence type="ECO:0000256" key="7">
    <source>
        <dbReference type="ARBA" id="ARBA00022741"/>
    </source>
</evidence>
<keyword evidence="11" id="KW-0472">Membrane</keyword>
<feature type="domain" description="Histidine kinase" evidence="12">
    <location>
        <begin position="148"/>
        <end position="364"/>
    </location>
</feature>
<dbReference type="Proteomes" id="UP000199541">
    <property type="component" value="Unassembled WGS sequence"/>
</dbReference>
<dbReference type="Gene3D" id="1.10.287.130">
    <property type="match status" value="1"/>
</dbReference>
<dbReference type="PRINTS" id="PR00344">
    <property type="entry name" value="BCTRLSENSOR"/>
</dbReference>
<dbReference type="InterPro" id="IPR036097">
    <property type="entry name" value="HisK_dim/P_sf"/>
</dbReference>
<keyword evidence="15" id="KW-1185">Reference proteome</keyword>
<dbReference type="RefSeq" id="WP_051646178.1">
    <property type="nucleotide sequence ID" value="NZ_BNAB01000006.1"/>
</dbReference>
<dbReference type="SUPFAM" id="SSF55874">
    <property type="entry name" value="ATPase domain of HSP90 chaperone/DNA topoisomerase II/histidine kinase"/>
    <property type="match status" value="1"/>
</dbReference>
<comment type="catalytic activity">
    <reaction evidence="1">
        <text>ATP + protein L-histidine = ADP + protein N-phospho-L-histidine.</text>
        <dbReference type="EC" id="2.7.13.3"/>
    </reaction>
</comment>
<sequence length="371" mass="41290">MTQQLESSFERMLAADSKLRIFNDMVPAGILVIRLHDGRVVFSNRYFNEAFGVDGPTLLGEHWEDFFVDREERQQMMVELSVQDEVRDFSLRLRGKDDRVLCGLASLAPIPVDDDDLLLFAFKDVTKLKRVEAELRELNEIKNRFLGMAAHDLRNPIGAIHALANMILTLDLEDGKKARFLQMISRTSDQMLALLNDLLDVSAIESSEFSLKRRTASLGTLLEERVSLVSINAEQKAIRLSCEVDDETDIELDPDRLSQAIDNLLTNAVKYSERGSKVEASVRRMGASLDLTVRDFGQGIAAGEIDRIFMPFEKLSSTPTAGEKSTGLGLAITKKIIEAHGGTVRVESELGEGSTFTLSFPLPMTEPPVSV</sequence>
<evidence type="ECO:0000256" key="3">
    <source>
        <dbReference type="ARBA" id="ARBA00012438"/>
    </source>
</evidence>
<dbReference type="InterPro" id="IPR036890">
    <property type="entry name" value="HATPase_C_sf"/>
</dbReference>
<evidence type="ECO:0000256" key="2">
    <source>
        <dbReference type="ARBA" id="ARBA00004236"/>
    </source>
</evidence>
<dbReference type="InterPro" id="IPR004358">
    <property type="entry name" value="Sig_transdc_His_kin-like_C"/>
</dbReference>
<dbReference type="SMART" id="SM00387">
    <property type="entry name" value="HATPase_c"/>
    <property type="match status" value="1"/>
</dbReference>
<dbReference type="PANTHER" id="PTHR43711">
    <property type="entry name" value="TWO-COMPONENT HISTIDINE KINASE"/>
    <property type="match status" value="1"/>
</dbReference>
<name>A0AAN4UQI4_9RHOB</name>
<dbReference type="CDD" id="cd00082">
    <property type="entry name" value="HisKA"/>
    <property type="match status" value="1"/>
</dbReference>
<dbReference type="NCBIfam" id="TIGR00229">
    <property type="entry name" value="sensory_box"/>
    <property type="match status" value="1"/>
</dbReference>
<evidence type="ECO:0000256" key="8">
    <source>
        <dbReference type="ARBA" id="ARBA00022777"/>
    </source>
</evidence>
<dbReference type="InterPro" id="IPR050736">
    <property type="entry name" value="Sensor_HK_Regulatory"/>
</dbReference>
<keyword evidence="4" id="KW-1003">Cell membrane</keyword>
<dbReference type="Gene3D" id="3.30.450.20">
    <property type="entry name" value="PAS domain"/>
    <property type="match status" value="1"/>
</dbReference>
<dbReference type="EC" id="2.7.13.3" evidence="3"/>
<keyword evidence="10" id="KW-0902">Two-component regulatory system</keyword>
<keyword evidence="5" id="KW-0597">Phosphoprotein</keyword>
<dbReference type="SUPFAM" id="SSF47384">
    <property type="entry name" value="Homodimeric domain of signal transducing histidine kinase"/>
    <property type="match status" value="1"/>
</dbReference>
<dbReference type="GO" id="GO:0005524">
    <property type="term" value="F:ATP binding"/>
    <property type="evidence" value="ECO:0007669"/>
    <property type="project" value="UniProtKB-KW"/>
</dbReference>
<reference evidence="13" key="1">
    <citation type="journal article" date="2014" name="Int. J. Syst. Evol. Microbiol.">
        <title>Complete genome sequence of Corynebacterium casei LMG S-19264T (=DSM 44701T), isolated from a smear-ripened cheese.</title>
        <authorList>
            <consortium name="US DOE Joint Genome Institute (JGI-PGF)"/>
            <person name="Walter F."/>
            <person name="Albersmeier A."/>
            <person name="Kalinowski J."/>
            <person name="Ruckert C."/>
        </authorList>
    </citation>
    <scope>NUCLEOTIDE SEQUENCE</scope>
    <source>
        <strain evidence="13">CGMCC 1.10859</strain>
    </source>
</reference>
<dbReference type="InterPro" id="IPR035965">
    <property type="entry name" value="PAS-like_dom_sf"/>
</dbReference>
<accession>A0AAN4UQI4</accession>
<keyword evidence="6" id="KW-0808">Transferase</keyword>
<organism evidence="13 16">
    <name type="scientific">Allgaiera indica</name>
    <dbReference type="NCBI Taxonomy" id="765699"/>
    <lineage>
        <taxon>Bacteria</taxon>
        <taxon>Pseudomonadati</taxon>
        <taxon>Pseudomonadota</taxon>
        <taxon>Alphaproteobacteria</taxon>
        <taxon>Rhodobacterales</taxon>
        <taxon>Paracoccaceae</taxon>
        <taxon>Allgaiera</taxon>
    </lineage>
</organism>
<dbReference type="GO" id="GO:0005886">
    <property type="term" value="C:plasma membrane"/>
    <property type="evidence" value="ECO:0007669"/>
    <property type="project" value="UniProtKB-SubCell"/>
</dbReference>
<evidence type="ECO:0000256" key="6">
    <source>
        <dbReference type="ARBA" id="ARBA00022679"/>
    </source>
</evidence>
<reference evidence="13" key="3">
    <citation type="submission" date="2023-06" db="EMBL/GenBank/DDBJ databases">
        <authorList>
            <person name="Sun Q."/>
            <person name="Zhou Y."/>
        </authorList>
    </citation>
    <scope>NUCLEOTIDE SEQUENCE</scope>
    <source>
        <strain evidence="13">CGMCC 1.10859</strain>
    </source>
</reference>
<dbReference type="Pfam" id="PF00512">
    <property type="entry name" value="HisKA"/>
    <property type="match status" value="1"/>
</dbReference>
<dbReference type="EMBL" id="BNAB01000006">
    <property type="protein sequence ID" value="GHE01238.1"/>
    <property type="molecule type" value="Genomic_DNA"/>
</dbReference>
<dbReference type="Proteomes" id="UP000634647">
    <property type="component" value="Unassembled WGS sequence"/>
</dbReference>
<dbReference type="InterPro" id="IPR005467">
    <property type="entry name" value="His_kinase_dom"/>
</dbReference>
<dbReference type="Pfam" id="PF02518">
    <property type="entry name" value="HATPase_c"/>
    <property type="match status" value="1"/>
</dbReference>
<dbReference type="SMART" id="SM00388">
    <property type="entry name" value="HisKA"/>
    <property type="match status" value="1"/>
</dbReference>
<keyword evidence="9" id="KW-0067">ATP-binding</keyword>
<evidence type="ECO:0000256" key="5">
    <source>
        <dbReference type="ARBA" id="ARBA00022553"/>
    </source>
</evidence>
<evidence type="ECO:0000313" key="13">
    <source>
        <dbReference type="EMBL" id="GHE01238.1"/>
    </source>
</evidence>
<evidence type="ECO:0000313" key="14">
    <source>
        <dbReference type="EMBL" id="SDW83226.1"/>
    </source>
</evidence>
<dbReference type="FunFam" id="3.30.565.10:FF:000023">
    <property type="entry name" value="PAS domain-containing sensor histidine kinase"/>
    <property type="match status" value="1"/>
</dbReference>
<proteinExistence type="predicted"/>
<dbReference type="SUPFAM" id="SSF55785">
    <property type="entry name" value="PYP-like sensor domain (PAS domain)"/>
    <property type="match status" value="1"/>
</dbReference>
<dbReference type="PROSITE" id="PS50109">
    <property type="entry name" value="HIS_KIN"/>
    <property type="match status" value="1"/>
</dbReference>
<dbReference type="AlphaFoldDB" id="A0AAN4UQI4"/>
<evidence type="ECO:0000256" key="11">
    <source>
        <dbReference type="ARBA" id="ARBA00023136"/>
    </source>
</evidence>
<comment type="caution">
    <text evidence="13">The sequence shown here is derived from an EMBL/GenBank/DDBJ whole genome shotgun (WGS) entry which is preliminary data.</text>
</comment>
<keyword evidence="8" id="KW-0418">Kinase</keyword>
<evidence type="ECO:0000313" key="15">
    <source>
        <dbReference type="Proteomes" id="UP000199541"/>
    </source>
</evidence>
<evidence type="ECO:0000313" key="16">
    <source>
        <dbReference type="Proteomes" id="UP000634647"/>
    </source>
</evidence>
<gene>
    <name evidence="13" type="ORF">GCM10008024_15910</name>
    <name evidence="14" type="ORF">SAMN05444006_10752</name>
</gene>
<reference evidence="14 15" key="2">
    <citation type="submission" date="2016-10" db="EMBL/GenBank/DDBJ databases">
        <authorList>
            <person name="Varghese N."/>
            <person name="Submissions S."/>
        </authorList>
    </citation>
    <scope>NUCLEOTIDE SEQUENCE [LARGE SCALE GENOMIC DNA]</scope>
    <source>
        <strain evidence="14 15">DSM 24802</strain>
    </source>
</reference>
<dbReference type="CDD" id="cd00075">
    <property type="entry name" value="HATPase"/>
    <property type="match status" value="1"/>
</dbReference>
<dbReference type="PANTHER" id="PTHR43711:SF1">
    <property type="entry name" value="HISTIDINE KINASE 1"/>
    <property type="match status" value="1"/>
</dbReference>